<accession>A0A2K9LRG3</accession>
<keyword evidence="3" id="KW-1185">Reference proteome</keyword>
<reference evidence="3" key="1">
    <citation type="submission" date="2017-08" db="EMBL/GenBank/DDBJ databases">
        <title>Direct submision.</title>
        <authorList>
            <person name="Kim S.-J."/>
            <person name="Rhee S.-K."/>
        </authorList>
    </citation>
    <scope>NUCLEOTIDE SEQUENCE [LARGE SCALE GENOMIC DNA]</scope>
    <source>
        <strain evidence="3">GI5</strain>
    </source>
</reference>
<organism evidence="2 3">
    <name type="scientific">Ketobacter alkanivorans</name>
    <dbReference type="NCBI Taxonomy" id="1917421"/>
    <lineage>
        <taxon>Bacteria</taxon>
        <taxon>Pseudomonadati</taxon>
        <taxon>Pseudomonadota</taxon>
        <taxon>Gammaproteobacteria</taxon>
        <taxon>Pseudomonadales</taxon>
        <taxon>Ketobacteraceae</taxon>
        <taxon>Ketobacter</taxon>
    </lineage>
</organism>
<dbReference type="InterPro" id="IPR007048">
    <property type="entry name" value="IraD/Gp25-like"/>
</dbReference>
<proteinExistence type="predicted"/>
<name>A0A2K9LRG3_9GAMM</name>
<evidence type="ECO:0000313" key="3">
    <source>
        <dbReference type="Proteomes" id="UP000235116"/>
    </source>
</evidence>
<dbReference type="InterPro" id="IPR017737">
    <property type="entry name" value="TssE1-like"/>
</dbReference>
<dbReference type="AlphaFoldDB" id="A0A2K9LRG3"/>
<dbReference type="OrthoDB" id="119583at2"/>
<evidence type="ECO:0000259" key="1">
    <source>
        <dbReference type="Pfam" id="PF04965"/>
    </source>
</evidence>
<evidence type="ECO:0000313" key="2">
    <source>
        <dbReference type="EMBL" id="AUM14929.1"/>
    </source>
</evidence>
<gene>
    <name evidence="2" type="ORF">Kalk_12180</name>
</gene>
<dbReference type="InterPro" id="IPR053176">
    <property type="entry name" value="T6SS_TssE1-like"/>
</dbReference>
<sequence>MDKEQKLIVPLLDRLLDDNPQETKESARAHHLLIHQMKESVRRDLEDLFNTRQCCMAPPKSLPHIQAALHNYGLPDAATLNLSSQKARHEFCRTVEDTILRYEPRIRSAKVQTQSSYDPEDPSIRFRVEATLHALNADEVIVFDSALNPVTRSVTVSETV</sequence>
<protein>
    <submittedName>
        <fullName evidence="2">Type VI secretion system lysozyme-related protein</fullName>
    </submittedName>
</protein>
<dbReference type="KEGG" id="kak:Kalk_12180"/>
<feature type="domain" description="IraD/Gp25-like" evidence="1">
    <location>
        <begin position="36"/>
        <end position="135"/>
    </location>
</feature>
<dbReference type="PANTHER" id="PTHR38595:SF1">
    <property type="entry name" value="TYPE VI SECRETION SYSTEM COMPONENT TSSE1"/>
    <property type="match status" value="1"/>
</dbReference>
<dbReference type="SUPFAM" id="SSF160719">
    <property type="entry name" value="gpW/gp25-like"/>
    <property type="match status" value="1"/>
</dbReference>
<dbReference type="EMBL" id="CP022684">
    <property type="protein sequence ID" value="AUM14929.1"/>
    <property type="molecule type" value="Genomic_DNA"/>
</dbReference>
<dbReference type="NCBIfam" id="TIGR03357">
    <property type="entry name" value="VI_zyme"/>
    <property type="match status" value="1"/>
</dbReference>
<dbReference type="PANTHER" id="PTHR38595">
    <property type="entry name" value="CYTOPLASMIC PROTEIN-RELATED"/>
    <property type="match status" value="1"/>
</dbReference>
<dbReference type="Gene3D" id="3.10.450.40">
    <property type="match status" value="1"/>
</dbReference>
<dbReference type="Proteomes" id="UP000235116">
    <property type="component" value="Chromosome"/>
</dbReference>
<dbReference type="Pfam" id="PF04965">
    <property type="entry name" value="GPW_gp25"/>
    <property type="match status" value="1"/>
</dbReference>